<dbReference type="RefSeq" id="WP_089406687.1">
    <property type="nucleotide sequence ID" value="NZ_FZOU01000001.1"/>
</dbReference>
<organism evidence="1 2">
    <name type="scientific">Granulicella rosea</name>
    <dbReference type="NCBI Taxonomy" id="474952"/>
    <lineage>
        <taxon>Bacteria</taxon>
        <taxon>Pseudomonadati</taxon>
        <taxon>Acidobacteriota</taxon>
        <taxon>Terriglobia</taxon>
        <taxon>Terriglobales</taxon>
        <taxon>Acidobacteriaceae</taxon>
        <taxon>Granulicella</taxon>
    </lineage>
</organism>
<proteinExistence type="predicted"/>
<reference evidence="1 2" key="1">
    <citation type="submission" date="2017-06" db="EMBL/GenBank/DDBJ databases">
        <authorList>
            <person name="Kim H.J."/>
            <person name="Triplett B.A."/>
        </authorList>
    </citation>
    <scope>NUCLEOTIDE SEQUENCE [LARGE SCALE GENOMIC DNA]</scope>
    <source>
        <strain evidence="1 2">DSM 18704</strain>
    </source>
</reference>
<evidence type="ECO:0000313" key="1">
    <source>
        <dbReference type="EMBL" id="SNS29645.1"/>
    </source>
</evidence>
<dbReference type="OrthoDB" id="9100104at2"/>
<evidence type="ECO:0000313" key="2">
    <source>
        <dbReference type="Proteomes" id="UP000198356"/>
    </source>
</evidence>
<name>A0A239DBB0_9BACT</name>
<protein>
    <submittedName>
        <fullName evidence="1">Uncharacterized protein</fullName>
    </submittedName>
</protein>
<accession>A0A239DBB0</accession>
<gene>
    <name evidence="1" type="ORF">SAMN05421770_101384</name>
</gene>
<keyword evidence="2" id="KW-1185">Reference proteome</keyword>
<dbReference type="AlphaFoldDB" id="A0A239DBB0"/>
<dbReference type="Proteomes" id="UP000198356">
    <property type="component" value="Unassembled WGS sequence"/>
</dbReference>
<sequence>MKGFAILAVVMIVFIRLIARYGSMSDVSVGPLKRSIRRAKKRIRPLLNSRFPNINVSSFGAIEIDPQYLCLCIDTTTDAEKDTLQHDTDLLEQMRQEFVDAGYPADSVPLIAFSIESQETVDRDFGGSWWTARK</sequence>
<dbReference type="EMBL" id="FZOU01000001">
    <property type="protein sequence ID" value="SNS29645.1"/>
    <property type="molecule type" value="Genomic_DNA"/>
</dbReference>